<accession>A0AAW7Z797</accession>
<keyword evidence="2" id="KW-0378">Hydrolase</keyword>
<dbReference type="InterPro" id="IPR008964">
    <property type="entry name" value="Invasin/intimin_cell_adhesion"/>
</dbReference>
<evidence type="ECO:0000256" key="3">
    <source>
        <dbReference type="SAM" id="SignalP"/>
    </source>
</evidence>
<dbReference type="PANTHER" id="PTHR10963:SF55">
    <property type="entry name" value="GLYCOSIDE HYDROLASE FAMILY 16 PROTEIN"/>
    <property type="match status" value="1"/>
</dbReference>
<keyword evidence="3" id="KW-0732">Signal</keyword>
<dbReference type="GO" id="GO:0004553">
    <property type="term" value="F:hydrolase activity, hydrolyzing O-glycosyl compounds"/>
    <property type="evidence" value="ECO:0007669"/>
    <property type="project" value="InterPro"/>
</dbReference>
<dbReference type="PROSITE" id="PS51762">
    <property type="entry name" value="GH16_2"/>
    <property type="match status" value="1"/>
</dbReference>
<dbReference type="SUPFAM" id="SSF49373">
    <property type="entry name" value="Invasin/intimin cell-adhesion fragments"/>
    <property type="match status" value="3"/>
</dbReference>
<evidence type="ECO:0000313" key="5">
    <source>
        <dbReference type="EMBL" id="MDO6579399.1"/>
    </source>
</evidence>
<dbReference type="AlphaFoldDB" id="A0AAW7Z797"/>
<dbReference type="SUPFAM" id="SSF49899">
    <property type="entry name" value="Concanavalin A-like lectins/glucanases"/>
    <property type="match status" value="1"/>
</dbReference>
<evidence type="ECO:0000256" key="1">
    <source>
        <dbReference type="ARBA" id="ARBA00006865"/>
    </source>
</evidence>
<dbReference type="InterPro" id="IPR050546">
    <property type="entry name" value="Glycosyl_Hydrlase_16"/>
</dbReference>
<evidence type="ECO:0000313" key="6">
    <source>
        <dbReference type="Proteomes" id="UP001170717"/>
    </source>
</evidence>
<dbReference type="PANTHER" id="PTHR10963">
    <property type="entry name" value="GLYCOSYL HYDROLASE-RELATED"/>
    <property type="match status" value="1"/>
</dbReference>
<feature type="signal peptide" evidence="3">
    <location>
        <begin position="1"/>
        <end position="20"/>
    </location>
</feature>
<dbReference type="InterPro" id="IPR008979">
    <property type="entry name" value="Galactose-bd-like_sf"/>
</dbReference>
<dbReference type="InterPro" id="IPR013320">
    <property type="entry name" value="ConA-like_dom_sf"/>
</dbReference>
<protein>
    <submittedName>
        <fullName evidence="5">Ig-like domain-containing protein</fullName>
    </submittedName>
</protein>
<name>A0AAW7Z797_9ALTE</name>
<sequence>MKTKFLFASAVIAIGTQVNAEVVRPTGMNAGEIRFKELGAQTDDFENGFNNGKWQNAPASLNVGAWTFDNDNAFVENGRLKIATTQETHTRSFQDSCWDGVAGGPSQTVQRELYYKSGAVRSTVEGTYGFYEASIKGVNIFPGLSPAFWLYSDGHPFPRVQGEQYVDYSEIDIVELQQADWRSPTDFDEVNDMDHNLHARVEENGKIVWKRPKPNPDAQLLHYEAPFDPSKDFHTYAVENRPDKIIWYVDGVKVGEKVNKWWHRPMHLIFSQGLRRHLIKYNSACQRADPNPDNIIKEGFPEDATMQVEYVKTWEVLPSIWVDDVDKYTTTNYRSGSTLDVVVNYHGGSNFHVVSDKYNGITVNLVEKNAQGVVGIVASANDASVVNDNKKYSGQTTISLDLSGVMPAAELPVGHYYALAPVFKSSNGSDIFLQNAINNINIVSGSTAGVAVSGVSITGSNSRVINVGESLQLAASVQPSNASNKQLTWSSTDSSIVDVDSNGVLTGYSKGTTSIDVETVDGRFADVVSVTVNTDNSGGDSLENLVFNSSFEQNNLATSWTNSWGNVDIVNNNAKRGSNAGYIDGTGALVQIIDVQPNTTYTLSGYGKASSLTEKVRLGVKEYGGNEKSLRFKRLSYQQLSTTFTTGESNTKAKIFFWNGQKGVQAYADDIVVSKESNGGNSSEPVNVTGVSTNPARDELIVGETILLTATTSPSNAHDKTVTFNTSDPLIAVVNNAGLVTAVGEGSVRITTKTNDGGFTDATVITVTPSDDVSCDGGWVSVAGVMLSIDDNRVHVGQTANLNTVVAPVCASNKSVTYSSSHLAVATVNAFGVVTARNKGEAVITVKTKNKGKTDSVTIKVD</sequence>
<proteinExistence type="inferred from homology"/>
<dbReference type="Gene3D" id="2.60.120.260">
    <property type="entry name" value="Galactose-binding domain-like"/>
    <property type="match status" value="1"/>
</dbReference>
<evidence type="ECO:0000256" key="2">
    <source>
        <dbReference type="ARBA" id="ARBA00022801"/>
    </source>
</evidence>
<dbReference type="InterPro" id="IPR003305">
    <property type="entry name" value="CenC_carb-bd"/>
</dbReference>
<dbReference type="SMART" id="SM00635">
    <property type="entry name" value="BID_2"/>
    <property type="match status" value="3"/>
</dbReference>
<organism evidence="5 6">
    <name type="scientific">Alteromonas stellipolaris</name>
    <dbReference type="NCBI Taxonomy" id="233316"/>
    <lineage>
        <taxon>Bacteria</taxon>
        <taxon>Pseudomonadati</taxon>
        <taxon>Pseudomonadota</taxon>
        <taxon>Gammaproteobacteria</taxon>
        <taxon>Alteromonadales</taxon>
        <taxon>Alteromonadaceae</taxon>
        <taxon>Alteromonas/Salinimonas group</taxon>
        <taxon>Alteromonas</taxon>
    </lineage>
</organism>
<dbReference type="EMBL" id="JAUOQI010000019">
    <property type="protein sequence ID" value="MDO6579399.1"/>
    <property type="molecule type" value="Genomic_DNA"/>
</dbReference>
<dbReference type="GO" id="GO:0005975">
    <property type="term" value="P:carbohydrate metabolic process"/>
    <property type="evidence" value="ECO:0007669"/>
    <property type="project" value="InterPro"/>
</dbReference>
<dbReference type="Pfam" id="PF02018">
    <property type="entry name" value="CBM_4_9"/>
    <property type="match status" value="1"/>
</dbReference>
<comment type="similarity">
    <text evidence="1">Belongs to the glycosyl hydrolase 16 family.</text>
</comment>
<dbReference type="RefSeq" id="WP_303497864.1">
    <property type="nucleotide sequence ID" value="NZ_JAUOQA010000010.1"/>
</dbReference>
<reference evidence="5" key="1">
    <citation type="submission" date="2023-07" db="EMBL/GenBank/DDBJ databases">
        <title>Genome content predicts the carbon catabolic preferences of heterotrophic bacteria.</title>
        <authorList>
            <person name="Gralka M."/>
        </authorList>
    </citation>
    <scope>NUCLEOTIDE SEQUENCE</scope>
    <source>
        <strain evidence="5">F2M12</strain>
    </source>
</reference>
<dbReference type="InterPro" id="IPR003343">
    <property type="entry name" value="Big_2"/>
</dbReference>
<dbReference type="Gene3D" id="2.60.40.1080">
    <property type="match status" value="3"/>
</dbReference>
<comment type="caution">
    <text evidence="5">The sequence shown here is derived from an EMBL/GenBank/DDBJ whole genome shotgun (WGS) entry which is preliminary data.</text>
</comment>
<dbReference type="Pfam" id="PF00722">
    <property type="entry name" value="Glyco_hydro_16"/>
    <property type="match status" value="1"/>
</dbReference>
<dbReference type="Pfam" id="PF02368">
    <property type="entry name" value="Big_2"/>
    <property type="match status" value="3"/>
</dbReference>
<dbReference type="Proteomes" id="UP001170717">
    <property type="component" value="Unassembled WGS sequence"/>
</dbReference>
<feature type="chain" id="PRO_5043824097" evidence="3">
    <location>
        <begin position="21"/>
        <end position="862"/>
    </location>
</feature>
<evidence type="ECO:0000259" key="4">
    <source>
        <dbReference type="PROSITE" id="PS51762"/>
    </source>
</evidence>
<dbReference type="Gene3D" id="2.60.120.200">
    <property type="match status" value="1"/>
</dbReference>
<dbReference type="SUPFAM" id="SSF49785">
    <property type="entry name" value="Galactose-binding domain-like"/>
    <property type="match status" value="1"/>
</dbReference>
<feature type="domain" description="GH16" evidence="4">
    <location>
        <begin position="33"/>
        <end position="319"/>
    </location>
</feature>
<dbReference type="InterPro" id="IPR000757">
    <property type="entry name" value="Beta-glucanase-like"/>
</dbReference>
<gene>
    <name evidence="5" type="ORF">Q4527_18520</name>
</gene>